<dbReference type="InterPro" id="IPR035906">
    <property type="entry name" value="MetI-like_sf"/>
</dbReference>
<accession>A0A2I7N640</accession>
<evidence type="ECO:0000256" key="1">
    <source>
        <dbReference type="ARBA" id="ARBA00004651"/>
    </source>
</evidence>
<feature type="transmembrane region" description="Helical" evidence="8">
    <location>
        <begin position="63"/>
        <end position="89"/>
    </location>
</feature>
<dbReference type="InterPro" id="IPR000515">
    <property type="entry name" value="MetI-like"/>
</dbReference>
<sequence>MQGSNKISKSLRVTGTLVYLFLYLPLIVLIVYSFNDSRVNVGWVGFTLKWYKVLFADKQLINAAINSLIIALIASTVSVILGTLAGVALHKYKVPLLSTLVMIPVAAPELLVGVSLLLFFILINFTLGMASITLAHIAFCVSFVTIAVKTRMHGMDNSLLDAARDLGASPVKSFFLILIPTILPGVIAGWLMAFTLSIDDFVITFFTAGVGSSTLPLAIYSMLKMGVTPEVNAASTIIILVTLVLTSVATKLSPQLFK</sequence>
<keyword evidence="3 8" id="KW-0813">Transport</keyword>
<keyword evidence="7 8" id="KW-0472">Membrane</keyword>
<evidence type="ECO:0000256" key="5">
    <source>
        <dbReference type="ARBA" id="ARBA00022692"/>
    </source>
</evidence>
<organism evidence="10 11">
    <name type="scientific">Aquella oligotrophica</name>
    <dbReference type="NCBI Taxonomy" id="2067065"/>
    <lineage>
        <taxon>Bacteria</taxon>
        <taxon>Pseudomonadati</taxon>
        <taxon>Pseudomonadota</taxon>
        <taxon>Betaproteobacteria</taxon>
        <taxon>Neisseriales</taxon>
        <taxon>Neisseriaceae</taxon>
        <taxon>Aquella</taxon>
    </lineage>
</organism>
<feature type="domain" description="ABC transmembrane type-1" evidence="9">
    <location>
        <begin position="64"/>
        <end position="249"/>
    </location>
</feature>
<feature type="transmembrane region" description="Helical" evidence="8">
    <location>
        <begin position="101"/>
        <end position="123"/>
    </location>
</feature>
<feature type="transmembrane region" description="Helical" evidence="8">
    <location>
        <begin position="129"/>
        <end position="148"/>
    </location>
</feature>
<dbReference type="KEGG" id="nba:CUN60_06380"/>
<dbReference type="GO" id="GO:0005886">
    <property type="term" value="C:plasma membrane"/>
    <property type="evidence" value="ECO:0007669"/>
    <property type="project" value="UniProtKB-SubCell"/>
</dbReference>
<dbReference type="EMBL" id="CP024847">
    <property type="protein sequence ID" value="AUR51937.1"/>
    <property type="molecule type" value="Genomic_DNA"/>
</dbReference>
<feature type="transmembrane region" description="Helical" evidence="8">
    <location>
        <begin position="201"/>
        <end position="219"/>
    </location>
</feature>
<gene>
    <name evidence="10" type="ORF">CUN60_06380</name>
</gene>
<evidence type="ECO:0000256" key="6">
    <source>
        <dbReference type="ARBA" id="ARBA00022989"/>
    </source>
</evidence>
<feature type="transmembrane region" description="Helical" evidence="8">
    <location>
        <begin position="12"/>
        <end position="34"/>
    </location>
</feature>
<evidence type="ECO:0000313" key="11">
    <source>
        <dbReference type="Proteomes" id="UP000236655"/>
    </source>
</evidence>
<keyword evidence="6 8" id="KW-1133">Transmembrane helix</keyword>
<dbReference type="PANTHER" id="PTHR43848">
    <property type="entry name" value="PUTRESCINE TRANSPORT SYSTEM PERMEASE PROTEIN POTI"/>
    <property type="match status" value="1"/>
</dbReference>
<comment type="similarity">
    <text evidence="2">Belongs to the binding-protein-dependent transport system permease family. CysTW subfamily.</text>
</comment>
<dbReference type="Gene3D" id="1.10.3720.10">
    <property type="entry name" value="MetI-like"/>
    <property type="match status" value="1"/>
</dbReference>
<keyword evidence="4" id="KW-1003">Cell membrane</keyword>
<evidence type="ECO:0000256" key="2">
    <source>
        <dbReference type="ARBA" id="ARBA00007069"/>
    </source>
</evidence>
<dbReference type="OrthoDB" id="9782004at2"/>
<protein>
    <submittedName>
        <fullName evidence="10">Spermidine/putrescine ABC transporter permease</fullName>
    </submittedName>
</protein>
<feature type="transmembrane region" description="Helical" evidence="8">
    <location>
        <begin position="231"/>
        <end position="250"/>
    </location>
</feature>
<evidence type="ECO:0000256" key="8">
    <source>
        <dbReference type="RuleBase" id="RU363032"/>
    </source>
</evidence>
<evidence type="ECO:0000256" key="4">
    <source>
        <dbReference type="ARBA" id="ARBA00022475"/>
    </source>
</evidence>
<dbReference type="RefSeq" id="WP_102951233.1">
    <property type="nucleotide sequence ID" value="NZ_CP024847.1"/>
</dbReference>
<evidence type="ECO:0000256" key="3">
    <source>
        <dbReference type="ARBA" id="ARBA00022448"/>
    </source>
</evidence>
<feature type="transmembrane region" description="Helical" evidence="8">
    <location>
        <begin position="174"/>
        <end position="195"/>
    </location>
</feature>
<dbReference type="Pfam" id="PF00528">
    <property type="entry name" value="BPD_transp_1"/>
    <property type="match status" value="1"/>
</dbReference>
<dbReference type="PROSITE" id="PS50928">
    <property type="entry name" value="ABC_TM1"/>
    <property type="match status" value="1"/>
</dbReference>
<dbReference type="SUPFAM" id="SSF161098">
    <property type="entry name" value="MetI-like"/>
    <property type="match status" value="1"/>
</dbReference>
<evidence type="ECO:0000256" key="7">
    <source>
        <dbReference type="ARBA" id="ARBA00023136"/>
    </source>
</evidence>
<comment type="subcellular location">
    <subcellularLocation>
        <location evidence="1 8">Cell membrane</location>
        <topology evidence="1 8">Multi-pass membrane protein</topology>
    </subcellularLocation>
</comment>
<keyword evidence="11" id="KW-1185">Reference proteome</keyword>
<reference evidence="11" key="1">
    <citation type="submission" date="2017-11" db="EMBL/GenBank/DDBJ databases">
        <authorList>
            <person name="Chan K.G."/>
            <person name="Lee L.S."/>
        </authorList>
    </citation>
    <scope>NUCLEOTIDE SEQUENCE [LARGE SCALE GENOMIC DNA]</scope>
    <source>
        <strain evidence="11">DSM 100970</strain>
    </source>
</reference>
<dbReference type="Proteomes" id="UP000236655">
    <property type="component" value="Chromosome"/>
</dbReference>
<dbReference type="AlphaFoldDB" id="A0A2I7N640"/>
<dbReference type="InterPro" id="IPR051789">
    <property type="entry name" value="Bact_Polyamine_Transport"/>
</dbReference>
<keyword evidence="5 8" id="KW-0812">Transmembrane</keyword>
<evidence type="ECO:0000259" key="9">
    <source>
        <dbReference type="PROSITE" id="PS50928"/>
    </source>
</evidence>
<evidence type="ECO:0000313" key="10">
    <source>
        <dbReference type="EMBL" id="AUR51937.1"/>
    </source>
</evidence>
<dbReference type="CDD" id="cd06261">
    <property type="entry name" value="TM_PBP2"/>
    <property type="match status" value="1"/>
</dbReference>
<name>A0A2I7N640_9NEIS</name>
<dbReference type="GO" id="GO:0055085">
    <property type="term" value="P:transmembrane transport"/>
    <property type="evidence" value="ECO:0007669"/>
    <property type="project" value="InterPro"/>
</dbReference>
<proteinExistence type="inferred from homology"/>
<dbReference type="PANTHER" id="PTHR43848:SF2">
    <property type="entry name" value="PUTRESCINE TRANSPORT SYSTEM PERMEASE PROTEIN POTI"/>
    <property type="match status" value="1"/>
</dbReference>